<gene>
    <name evidence="1" type="ORF">X801_00058</name>
</gene>
<keyword evidence="2" id="KW-1185">Reference proteome</keyword>
<protein>
    <submittedName>
        <fullName evidence="1">Uncharacterized protein</fullName>
    </submittedName>
</protein>
<feature type="non-terminal residue" evidence="1">
    <location>
        <position position="186"/>
    </location>
</feature>
<name>A0A1S8XBF5_OPIVI</name>
<reference evidence="1 2" key="1">
    <citation type="submission" date="2015-03" db="EMBL/GenBank/DDBJ databases">
        <title>Draft genome of the nematode, Opisthorchis viverrini.</title>
        <authorList>
            <person name="Mitreva M."/>
        </authorList>
    </citation>
    <scope>NUCLEOTIDE SEQUENCE [LARGE SCALE GENOMIC DNA]</scope>
    <source>
        <strain evidence="1">Khon Kaen</strain>
    </source>
</reference>
<organism evidence="1 2">
    <name type="scientific">Opisthorchis viverrini</name>
    <name type="common">Southeast Asian liver fluke</name>
    <dbReference type="NCBI Taxonomy" id="6198"/>
    <lineage>
        <taxon>Eukaryota</taxon>
        <taxon>Metazoa</taxon>
        <taxon>Spiralia</taxon>
        <taxon>Lophotrochozoa</taxon>
        <taxon>Platyhelminthes</taxon>
        <taxon>Trematoda</taxon>
        <taxon>Digenea</taxon>
        <taxon>Opisthorchiida</taxon>
        <taxon>Opisthorchiata</taxon>
        <taxon>Opisthorchiidae</taxon>
        <taxon>Opisthorchis</taxon>
    </lineage>
</organism>
<evidence type="ECO:0000313" key="2">
    <source>
        <dbReference type="Proteomes" id="UP000243686"/>
    </source>
</evidence>
<proteinExistence type="predicted"/>
<accession>A0A1S8XBF5</accession>
<sequence>MVRYKISNQLSSQERTKFTETRNGLSWRHTPFDTSIKLVNDCTVGKVPHNNLHGEKFNIKNSVYLAIYEKIHTRLPLETELRATGPTVQWREVSDENDIPLYNRPTDRLCDWVLGKLWLIWSNFCVKKIICSGRVGETTASVKIYSPSRIYRHLCPDMEDKGTREFALKQLNSPPEVLNGVSFKFI</sequence>
<evidence type="ECO:0000313" key="1">
    <source>
        <dbReference type="EMBL" id="OON24027.1"/>
    </source>
</evidence>
<dbReference type="Proteomes" id="UP000243686">
    <property type="component" value="Unassembled WGS sequence"/>
</dbReference>
<dbReference type="AlphaFoldDB" id="A0A1S8XBF5"/>
<dbReference type="EMBL" id="KV891460">
    <property type="protein sequence ID" value="OON24027.1"/>
    <property type="molecule type" value="Genomic_DNA"/>
</dbReference>